<comment type="caution">
    <text evidence="10">The sequence shown here is derived from an EMBL/GenBank/DDBJ whole genome shotgun (WGS) entry which is preliminary data.</text>
</comment>
<evidence type="ECO:0008006" key="12">
    <source>
        <dbReference type="Google" id="ProtNLM"/>
    </source>
</evidence>
<evidence type="ECO:0000256" key="6">
    <source>
        <dbReference type="ARBA" id="ARBA00038076"/>
    </source>
</evidence>
<dbReference type="PANTHER" id="PTHR30572:SF4">
    <property type="entry name" value="ABC TRANSPORTER PERMEASE YTRF"/>
    <property type="match status" value="1"/>
</dbReference>
<dbReference type="AlphaFoldDB" id="A0A0S7XSJ8"/>
<dbReference type="GO" id="GO:0005886">
    <property type="term" value="C:plasma membrane"/>
    <property type="evidence" value="ECO:0007669"/>
    <property type="project" value="UniProtKB-SubCell"/>
</dbReference>
<keyword evidence="3 7" id="KW-0812">Transmembrane</keyword>
<name>A0A0S7XSJ8_UNCSA</name>
<feature type="transmembrane region" description="Helical" evidence="7">
    <location>
        <begin position="276"/>
        <end position="307"/>
    </location>
</feature>
<dbReference type="InterPro" id="IPR025857">
    <property type="entry name" value="MacB_PCD"/>
</dbReference>
<accession>A0A0S7XSJ8</accession>
<protein>
    <recommendedName>
        <fullName evidence="12">ABC transporter permease</fullName>
    </recommendedName>
</protein>
<dbReference type="GO" id="GO:0022857">
    <property type="term" value="F:transmembrane transporter activity"/>
    <property type="evidence" value="ECO:0007669"/>
    <property type="project" value="TreeGrafter"/>
</dbReference>
<feature type="transmembrane region" description="Helical" evidence="7">
    <location>
        <begin position="372"/>
        <end position="394"/>
    </location>
</feature>
<evidence type="ECO:0000313" key="10">
    <source>
        <dbReference type="EMBL" id="KPJ65384.1"/>
    </source>
</evidence>
<comment type="subcellular location">
    <subcellularLocation>
        <location evidence="1">Cell membrane</location>
        <topology evidence="1">Multi-pass membrane protein</topology>
    </subcellularLocation>
</comment>
<feature type="transmembrane region" description="Helical" evidence="7">
    <location>
        <begin position="21"/>
        <end position="42"/>
    </location>
</feature>
<evidence type="ECO:0000256" key="7">
    <source>
        <dbReference type="SAM" id="Phobius"/>
    </source>
</evidence>
<feature type="domain" description="ABC3 transporter permease C-terminal" evidence="8">
    <location>
        <begin position="287"/>
        <end position="404"/>
    </location>
</feature>
<keyword evidence="5 7" id="KW-0472">Membrane</keyword>
<dbReference type="EMBL" id="LIZX01000120">
    <property type="protein sequence ID" value="KPJ65384.1"/>
    <property type="molecule type" value="Genomic_DNA"/>
</dbReference>
<dbReference type="Proteomes" id="UP000051861">
    <property type="component" value="Unassembled WGS sequence"/>
</dbReference>
<evidence type="ECO:0000256" key="2">
    <source>
        <dbReference type="ARBA" id="ARBA00022475"/>
    </source>
</evidence>
<gene>
    <name evidence="10" type="ORF">AMJ44_10310</name>
</gene>
<dbReference type="Pfam" id="PF02687">
    <property type="entry name" value="FtsX"/>
    <property type="match status" value="1"/>
</dbReference>
<proteinExistence type="inferred from homology"/>
<feature type="transmembrane region" description="Helical" evidence="7">
    <location>
        <begin position="328"/>
        <end position="352"/>
    </location>
</feature>
<evidence type="ECO:0000313" key="11">
    <source>
        <dbReference type="Proteomes" id="UP000051861"/>
    </source>
</evidence>
<dbReference type="InterPro" id="IPR003838">
    <property type="entry name" value="ABC3_permease_C"/>
</dbReference>
<feature type="domain" description="MacB-like periplasmic core" evidence="9">
    <location>
        <begin position="21"/>
        <end position="243"/>
    </location>
</feature>
<dbReference type="PANTHER" id="PTHR30572">
    <property type="entry name" value="MEMBRANE COMPONENT OF TRANSPORTER-RELATED"/>
    <property type="match status" value="1"/>
</dbReference>
<reference evidence="10 11" key="1">
    <citation type="journal article" date="2015" name="Microbiome">
        <title>Genomic resolution of linkages in carbon, nitrogen, and sulfur cycling among widespread estuary sediment bacteria.</title>
        <authorList>
            <person name="Baker B.J."/>
            <person name="Lazar C.S."/>
            <person name="Teske A.P."/>
            <person name="Dick G.J."/>
        </authorList>
    </citation>
    <scope>NUCLEOTIDE SEQUENCE [LARGE SCALE GENOMIC DNA]</scope>
    <source>
        <strain evidence="10">DG_54_3</strain>
    </source>
</reference>
<evidence type="ECO:0000256" key="3">
    <source>
        <dbReference type="ARBA" id="ARBA00022692"/>
    </source>
</evidence>
<keyword evidence="4 7" id="KW-1133">Transmembrane helix</keyword>
<evidence type="ECO:0000256" key="4">
    <source>
        <dbReference type="ARBA" id="ARBA00022989"/>
    </source>
</evidence>
<comment type="similarity">
    <text evidence="6">Belongs to the ABC-4 integral membrane protein family.</text>
</comment>
<keyword evidence="2" id="KW-1003">Cell membrane</keyword>
<sequence length="410" mass="46467">MHILMFATQFLRDMRSQKLRTFLTIFGIIWGTAAVVLLLAFGKGLHAQNQKSMHGLGEGIVILWGGKTSKPYMGFGRGRWIGLREEDAILLKNEIKELGGVSPEYSRWSTTMRYKKNTVTQNMVGIYPIFGELRNIYPELGGRFINPIDLKEQKRVVFIGNELKEDLFGQDEAVGKYIFIDNVPFLVVGVMKKKSQDSSYSGRDAHKAFIPATTFASMYGYKYVNNIIFKPRDARGVEFVKKRVYQVLGKKYKFDPEDKESLWMWDTSEMEKFLTYFFLAFRAFLAIIGTFTLIVGGIGVSNIMNVVVEERTKEIGIKMSLGAKKRHILSQFVFETLMITFVGGVVGFMFAFMVVKVFPYFKLEEYMGIPEISFSTGLIAVGVLGLVGLISGFFPARRAANLNPVQALKF</sequence>
<evidence type="ECO:0000256" key="5">
    <source>
        <dbReference type="ARBA" id="ARBA00023136"/>
    </source>
</evidence>
<evidence type="ECO:0000259" key="8">
    <source>
        <dbReference type="Pfam" id="PF02687"/>
    </source>
</evidence>
<organism evidence="10 11">
    <name type="scientific">candidate division WOR-1 bacterium DG_54_3</name>
    <dbReference type="NCBI Taxonomy" id="1703775"/>
    <lineage>
        <taxon>Bacteria</taxon>
        <taxon>Bacillati</taxon>
        <taxon>Saganbacteria</taxon>
    </lineage>
</organism>
<evidence type="ECO:0000256" key="1">
    <source>
        <dbReference type="ARBA" id="ARBA00004651"/>
    </source>
</evidence>
<dbReference type="Pfam" id="PF12704">
    <property type="entry name" value="MacB_PCD"/>
    <property type="match status" value="1"/>
</dbReference>
<dbReference type="InterPro" id="IPR050250">
    <property type="entry name" value="Macrolide_Exporter_MacB"/>
</dbReference>
<evidence type="ECO:0000259" key="9">
    <source>
        <dbReference type="Pfam" id="PF12704"/>
    </source>
</evidence>